<accession>X1RND6</accession>
<feature type="region of interest" description="Disordered" evidence="1">
    <location>
        <begin position="73"/>
        <end position="109"/>
    </location>
</feature>
<feature type="compositionally biased region" description="Basic and acidic residues" evidence="1">
    <location>
        <begin position="76"/>
        <end position="108"/>
    </location>
</feature>
<evidence type="ECO:0000256" key="1">
    <source>
        <dbReference type="SAM" id="MobiDB-lite"/>
    </source>
</evidence>
<reference evidence="2" key="1">
    <citation type="journal article" date="2014" name="Front. Microbiol.">
        <title>High frequency of phylogenetically diverse reductive dehalogenase-homologous genes in deep subseafloor sedimentary metagenomes.</title>
        <authorList>
            <person name="Kawai M."/>
            <person name="Futagami T."/>
            <person name="Toyoda A."/>
            <person name="Takaki Y."/>
            <person name="Nishi S."/>
            <person name="Hori S."/>
            <person name="Arai W."/>
            <person name="Tsubouchi T."/>
            <person name="Morono Y."/>
            <person name="Uchiyama I."/>
            <person name="Ito T."/>
            <person name="Fujiyama A."/>
            <person name="Inagaki F."/>
            <person name="Takami H."/>
        </authorList>
    </citation>
    <scope>NUCLEOTIDE SEQUENCE</scope>
    <source>
        <strain evidence="2">Expedition CK06-06</strain>
    </source>
</reference>
<name>X1RND6_9ZZZZ</name>
<organism evidence="2">
    <name type="scientific">marine sediment metagenome</name>
    <dbReference type="NCBI Taxonomy" id="412755"/>
    <lineage>
        <taxon>unclassified sequences</taxon>
        <taxon>metagenomes</taxon>
        <taxon>ecological metagenomes</taxon>
    </lineage>
</organism>
<sequence>MSVYSFIIANNLINIETNKLTIGFNKKYIFHKESLEKKNNKILLQKLIKEETGRFLIIECIINDNGKENSVLEVEQENKKKAVKTRNGEDKEREERAGEGKDEIKKGSNEVPEDNILIKESLNLFDGMIIDDK</sequence>
<gene>
    <name evidence="2" type="ORF">S12H4_06256</name>
</gene>
<protein>
    <submittedName>
        <fullName evidence="2">Uncharacterized protein</fullName>
    </submittedName>
</protein>
<dbReference type="AlphaFoldDB" id="X1RND6"/>
<evidence type="ECO:0000313" key="2">
    <source>
        <dbReference type="EMBL" id="GAI68461.1"/>
    </source>
</evidence>
<dbReference type="EMBL" id="BARW01002173">
    <property type="protein sequence ID" value="GAI68461.1"/>
    <property type="molecule type" value="Genomic_DNA"/>
</dbReference>
<proteinExistence type="predicted"/>
<comment type="caution">
    <text evidence="2">The sequence shown here is derived from an EMBL/GenBank/DDBJ whole genome shotgun (WGS) entry which is preliminary data.</text>
</comment>